<gene>
    <name evidence="3" type="ORF">DSTB1V02_LOCUS10623</name>
</gene>
<dbReference type="EMBL" id="CAJPEV010003113">
    <property type="protein sequence ID" value="CAG0898957.1"/>
    <property type="molecule type" value="Genomic_DNA"/>
</dbReference>
<feature type="domain" description="SEA" evidence="2">
    <location>
        <begin position="349"/>
        <end position="416"/>
    </location>
</feature>
<evidence type="ECO:0000313" key="4">
    <source>
        <dbReference type="Proteomes" id="UP000677054"/>
    </source>
</evidence>
<sequence length="1803" mass="196639">MVETLTTPLIRSHAYMELALPSGDPSSLTWTILEEMRTALEPSAVGVLALESSSVGVLPLEPSAVEVLAVEWTDSGAAVSLKLVYHLRAGVDDPLEKMTTLAGAKILSRVIVTGKDKWRAKTKLEAILNTDLKAEVGKIAGSNDELLALANKLGQIQDMKTAKTDLMQTALRSWRVAMGKDPSMEDSVVDASSLIASVQNSLPATEDKDQVGTLLSALSALFHDETMTFSEMMLSISSPLKTDTMILELNETFKTGVHDTTTHPDAIALANKIQSALWNNYQLAGGLDVEVDVSLPFKPGSIQASASITFSTATVDAAQVSGDAAGIAESNGIDGTSVTIRMKLRIRGFRITNIAWNDAYATVGSKEFNTLCSKIENGAVTALVGSSERAFYRRTVCLANRRGSVVSDFDMEFSPGVNLGKVQDDIDANSLMPDGTYLVGELRTDHLPSGRTMITTTTTKPAEVAQALSDRESRLMLQITLPSIIGWKDAALGHVNIRGASDMFEWKCRGLLLAVIASHACEIFRSAPPTSCEKRLFRRTRALIFREIFPYIRLNSHSEKSRENALKFLGRAYEVYLETKGSNASGTQPVLKTPEDVIRLLNSSVVFRPPGVTYSQLVNCFTAELMVCDIFVVNNATSCFDSVVKEMQKPASLLAHMYVELNVPLENSDPESEQYQTLASEIVNDILAALPPGSYFHRSPEVLGLARVGPNTAASLKLVYKLPQGVDDPIPKLTTLAGAKIVNRVIITEMMLSINPPLRRDTMVIQLNTLFKPGVHNDTHHPEAIALAQEIKDSLWNNYQLAGGLEVDVTVLLPFKPGPGSIRVNAFITFSTDTVDATQVSADAADITKSNGINGTSVNITSKSYPSTVYEAMRKPRLTHFSQPLCGINKAQTQPYLLCSIESKTDEPCSRSRANQEFRTISKSSANRLPLKLKCILHDRDAQILTALKGSSERAFYQRTVCLANRPGFVISDFNLEFALGVNLWKVQQDIDMNTLQRDWTHVVGGLRTLFIPFAATRILHPGNLDERYGWSEDNITYRGYYGAYEFLKKHVSDHPQETEAKQAFDKLNALTPNQASPARSPPLQTSDGDVDPVGITNEQLADVLNGIAMADELRHLTKDGWLNDTMTTLTMPLIKCHVYLELDLPFDYADPRARKYRKLVWMINREMWSVLSRHRTILHERAQVLGLGQTGDASTTAVSLRLAYEMPPGADDRVANMITLAGARILSKTIVTGKDIKRAKSELEEVLGMDLKEEVKKLASSDPDLKIILDRLGKIPNLKAATTHLVETALPSWRVAMGKDPSMEDSVVDTASLIASVQNSLPATEDKDQVGTLLSALSALFQDDTLTFSEVMLSISPPLYTDTIAVVLNDTFKPGVHDTTTHRDAIALANKIRDALSNNFKLAAGLDVVVNVSLPFKPGSIVANANVTFITDTTEAAQVWEDAALITEANGINGTSVTIMTGQAELLVKHLDLRVGQAELLVEHLELLAGQAELLVEHLGLLAGQAALQATHLGLLAGQAALQATHLGLQAGRLELLAGHLALPVGQARNKRHCRQHIWFYKRDVWNCGRDIWVYQRDKRLNLYLNPNLTETLQIRGLRILNVRWNNGMATAGSADFSSLCSKIEAGILAALVGTSEKALYRKTVCLANQRGGTGIPVVSDFNLEFAKGTNLTKVMDDLDANTLAPDGAYLMGELRSDHSPSGRTQAAAAAASTPPPDIIRIDSGREARLFMLITVPTLGEGYRELRNDSPMRLSYQEDSEENQHEPAAGKQPEDPGGTRGLGTPCSRRATAVHAPGGWPSN</sequence>
<proteinExistence type="predicted"/>
<reference evidence="3" key="1">
    <citation type="submission" date="2020-11" db="EMBL/GenBank/DDBJ databases">
        <authorList>
            <person name="Tran Van P."/>
        </authorList>
    </citation>
    <scope>NUCLEOTIDE SEQUENCE</scope>
</reference>
<feature type="region of interest" description="Disordered" evidence="1">
    <location>
        <begin position="1694"/>
        <end position="1720"/>
    </location>
</feature>
<evidence type="ECO:0000256" key="1">
    <source>
        <dbReference type="SAM" id="MobiDB-lite"/>
    </source>
</evidence>
<name>A0A7R9AB09_9CRUS</name>
<accession>A0A7R9AB09</accession>
<protein>
    <recommendedName>
        <fullName evidence="2">SEA domain-containing protein</fullName>
    </recommendedName>
</protein>
<evidence type="ECO:0000313" key="3">
    <source>
        <dbReference type="EMBL" id="CAD7250854.1"/>
    </source>
</evidence>
<keyword evidence="4" id="KW-1185">Reference proteome</keyword>
<dbReference type="EMBL" id="LR902630">
    <property type="protein sequence ID" value="CAD7250854.1"/>
    <property type="molecule type" value="Genomic_DNA"/>
</dbReference>
<evidence type="ECO:0000259" key="2">
    <source>
        <dbReference type="Pfam" id="PF01390"/>
    </source>
</evidence>
<dbReference type="InterPro" id="IPR000082">
    <property type="entry name" value="SEA_dom"/>
</dbReference>
<dbReference type="Proteomes" id="UP000677054">
    <property type="component" value="Unassembled WGS sequence"/>
</dbReference>
<feature type="region of interest" description="Disordered" evidence="1">
    <location>
        <begin position="1756"/>
        <end position="1803"/>
    </location>
</feature>
<dbReference type="Pfam" id="PF01390">
    <property type="entry name" value="SEA"/>
    <property type="match status" value="1"/>
</dbReference>
<organism evidence="3">
    <name type="scientific">Darwinula stevensoni</name>
    <dbReference type="NCBI Taxonomy" id="69355"/>
    <lineage>
        <taxon>Eukaryota</taxon>
        <taxon>Metazoa</taxon>
        <taxon>Ecdysozoa</taxon>
        <taxon>Arthropoda</taxon>
        <taxon>Crustacea</taxon>
        <taxon>Oligostraca</taxon>
        <taxon>Ostracoda</taxon>
        <taxon>Podocopa</taxon>
        <taxon>Podocopida</taxon>
        <taxon>Darwinulocopina</taxon>
        <taxon>Darwinuloidea</taxon>
        <taxon>Darwinulidae</taxon>
        <taxon>Darwinula</taxon>
    </lineage>
</organism>